<gene>
    <name evidence="2" type="ORF">CO185_01355</name>
</gene>
<keyword evidence="1" id="KW-0472">Membrane</keyword>
<organism evidence="2 3">
    <name type="scientific">Candidatus Zambryskibacteria bacterium CG_4_9_14_3_um_filter_42_15</name>
    <dbReference type="NCBI Taxonomy" id="1975112"/>
    <lineage>
        <taxon>Bacteria</taxon>
        <taxon>Candidatus Zambryskiibacteriota</taxon>
    </lineage>
</organism>
<keyword evidence="1" id="KW-0812">Transmembrane</keyword>
<evidence type="ECO:0000256" key="1">
    <source>
        <dbReference type="SAM" id="Phobius"/>
    </source>
</evidence>
<sequence>MGKYLNELYKKPDHHKRRFALLSSATITLFIFGVWSLATFGISDTKTIAKANEEVGPFQSLRMNLASSFNALKSSLGELKTGVEAIDLEAEYTDMRDGALETYGE</sequence>
<dbReference type="Proteomes" id="UP000230758">
    <property type="component" value="Unassembled WGS sequence"/>
</dbReference>
<dbReference type="AlphaFoldDB" id="A0A2M7WS94"/>
<reference evidence="3" key="1">
    <citation type="submission" date="2017-09" db="EMBL/GenBank/DDBJ databases">
        <title>Depth-based differentiation of microbial function through sediment-hosted aquifers and enrichment of novel symbionts in the deep terrestrial subsurface.</title>
        <authorList>
            <person name="Probst A.J."/>
            <person name="Ladd B."/>
            <person name="Jarett J.K."/>
            <person name="Geller-Mcgrath D.E."/>
            <person name="Sieber C.M.K."/>
            <person name="Emerson J.B."/>
            <person name="Anantharaman K."/>
            <person name="Thomas B.C."/>
            <person name="Malmstrom R."/>
            <person name="Stieglmeier M."/>
            <person name="Klingl A."/>
            <person name="Woyke T."/>
            <person name="Ryan C.M."/>
            <person name="Banfield J.F."/>
        </authorList>
    </citation>
    <scope>NUCLEOTIDE SEQUENCE [LARGE SCALE GENOMIC DNA]</scope>
</reference>
<comment type="caution">
    <text evidence="2">The sequence shown here is derived from an EMBL/GenBank/DDBJ whole genome shotgun (WGS) entry which is preliminary data.</text>
</comment>
<name>A0A2M7WS94_9BACT</name>
<dbReference type="EMBL" id="PFXF01000018">
    <property type="protein sequence ID" value="PJA32875.1"/>
    <property type="molecule type" value="Genomic_DNA"/>
</dbReference>
<accession>A0A2M7WS94</accession>
<protein>
    <submittedName>
        <fullName evidence="2">Uncharacterized protein</fullName>
    </submittedName>
</protein>
<evidence type="ECO:0000313" key="3">
    <source>
        <dbReference type="Proteomes" id="UP000230758"/>
    </source>
</evidence>
<keyword evidence="1" id="KW-1133">Transmembrane helix</keyword>
<evidence type="ECO:0000313" key="2">
    <source>
        <dbReference type="EMBL" id="PJA32875.1"/>
    </source>
</evidence>
<proteinExistence type="predicted"/>
<feature type="transmembrane region" description="Helical" evidence="1">
    <location>
        <begin position="20"/>
        <end position="42"/>
    </location>
</feature>